<protein>
    <recommendedName>
        <fullName evidence="2">Nephrocystin 3-like N-terminal domain-containing protein</fullName>
    </recommendedName>
</protein>
<keyword evidence="4" id="KW-1185">Reference proteome</keyword>
<gene>
    <name evidence="3" type="ORF">FA15DRAFT_674848</name>
</gene>
<reference evidence="3 4" key="1">
    <citation type="journal article" date="2019" name="Nat. Ecol. Evol.">
        <title>Megaphylogeny resolves global patterns of mushroom evolution.</title>
        <authorList>
            <person name="Varga T."/>
            <person name="Krizsan K."/>
            <person name="Foldi C."/>
            <person name="Dima B."/>
            <person name="Sanchez-Garcia M."/>
            <person name="Sanchez-Ramirez S."/>
            <person name="Szollosi G.J."/>
            <person name="Szarkandi J.G."/>
            <person name="Papp V."/>
            <person name="Albert L."/>
            <person name="Andreopoulos W."/>
            <person name="Angelini C."/>
            <person name="Antonin V."/>
            <person name="Barry K.W."/>
            <person name="Bougher N.L."/>
            <person name="Buchanan P."/>
            <person name="Buyck B."/>
            <person name="Bense V."/>
            <person name="Catcheside P."/>
            <person name="Chovatia M."/>
            <person name="Cooper J."/>
            <person name="Damon W."/>
            <person name="Desjardin D."/>
            <person name="Finy P."/>
            <person name="Geml J."/>
            <person name="Haridas S."/>
            <person name="Hughes K."/>
            <person name="Justo A."/>
            <person name="Karasinski D."/>
            <person name="Kautmanova I."/>
            <person name="Kiss B."/>
            <person name="Kocsube S."/>
            <person name="Kotiranta H."/>
            <person name="LaButti K.M."/>
            <person name="Lechner B.E."/>
            <person name="Liimatainen K."/>
            <person name="Lipzen A."/>
            <person name="Lukacs Z."/>
            <person name="Mihaltcheva S."/>
            <person name="Morgado L.N."/>
            <person name="Niskanen T."/>
            <person name="Noordeloos M.E."/>
            <person name="Ohm R.A."/>
            <person name="Ortiz-Santana B."/>
            <person name="Ovrebo C."/>
            <person name="Racz N."/>
            <person name="Riley R."/>
            <person name="Savchenko A."/>
            <person name="Shiryaev A."/>
            <person name="Soop K."/>
            <person name="Spirin V."/>
            <person name="Szebenyi C."/>
            <person name="Tomsovsky M."/>
            <person name="Tulloss R.E."/>
            <person name="Uehling J."/>
            <person name="Grigoriev I.V."/>
            <person name="Vagvolgyi C."/>
            <person name="Papp T."/>
            <person name="Martin F.M."/>
            <person name="Miettinen O."/>
            <person name="Hibbett D.S."/>
            <person name="Nagy L.G."/>
        </authorList>
    </citation>
    <scope>NUCLEOTIDE SEQUENCE [LARGE SCALE GENOMIC DNA]</scope>
    <source>
        <strain evidence="3 4">CBS 121175</strain>
    </source>
</reference>
<dbReference type="InterPro" id="IPR056884">
    <property type="entry name" value="NPHP3-like_N"/>
</dbReference>
<name>A0A5C3KG43_COPMA</name>
<organism evidence="3 4">
    <name type="scientific">Coprinopsis marcescibilis</name>
    <name type="common">Agaric fungus</name>
    <name type="synonym">Psathyrella marcescibilis</name>
    <dbReference type="NCBI Taxonomy" id="230819"/>
    <lineage>
        <taxon>Eukaryota</taxon>
        <taxon>Fungi</taxon>
        <taxon>Dikarya</taxon>
        <taxon>Basidiomycota</taxon>
        <taxon>Agaricomycotina</taxon>
        <taxon>Agaricomycetes</taxon>
        <taxon>Agaricomycetidae</taxon>
        <taxon>Agaricales</taxon>
        <taxon>Agaricineae</taxon>
        <taxon>Psathyrellaceae</taxon>
        <taxon>Coprinopsis</taxon>
    </lineage>
</organism>
<feature type="domain" description="Nephrocystin 3-like N-terminal" evidence="2">
    <location>
        <begin position="242"/>
        <end position="286"/>
    </location>
</feature>
<evidence type="ECO:0000313" key="3">
    <source>
        <dbReference type="EMBL" id="TFK18972.1"/>
    </source>
</evidence>
<sequence>MTEASDTHAGTQKEWAVKHHNCVSVLQRAQNVQLHQSQLNAVGGDMYQTIHIGTHATHIHDFDLDLTRGGSLALLRRFSAVEATVDSGKAAYARCKPGTRRVILQNIKSWTIGAKPSTPLLWLSGPAGGGKTCIQREVVELCEEEGIFAASFFFSTRINGLDKSTSFVATIALQLCASIPGYKRLVKRKIRKDGSIFEKSLETQLTELVARPLNRLQTCWSIHRPWVPSSSPLYGSLGMGDTRPKVIIVDGLDECRNPEEQVRLIKLLASALANAPLLFRVIIASRPEYDIRTAFQSDDVQPMVYHIKLQDYDSQADIKSYFADSLLEIRDKHPCAPDIPKSWPSDDDIEKVVQNASGQFVYASTLIAFLRNPRRNLVEMFALAINFPSSPCNSINPFTNLDSLYTLVLESADVELDLLRRLLHGIIALSAPPKLNDGFDKPPLITPAFLDAFYCLPPGTTNATLCDLHSVLHVPHSSESTSILLHHKSLEDYLLSPGRSGRFYRPPYETHAEIVDQSSLHLAQSNLDHNQSSRTLATTYSSIFWPYHAHAMLESGDGVKLTSKISPFLSGSALKYRCIELASPSSTRPSTPHEPKLQDTIHRIMCTQSDSCTALCVQLVQLCQICDHWVDLFGDLFSESTVRKGVFKGIPELPREQLVRRVNQAMALRFTEWQSYCEWLRWHGRWHGSGTIDNFLAFHSPAS</sequence>
<accession>A0A5C3KG43</accession>
<dbReference type="SUPFAM" id="SSF52540">
    <property type="entry name" value="P-loop containing nucleoside triphosphate hydrolases"/>
    <property type="match status" value="1"/>
</dbReference>
<dbReference type="Proteomes" id="UP000307440">
    <property type="component" value="Unassembled WGS sequence"/>
</dbReference>
<dbReference type="AlphaFoldDB" id="A0A5C3KG43"/>
<dbReference type="Gene3D" id="3.40.50.300">
    <property type="entry name" value="P-loop containing nucleotide triphosphate hydrolases"/>
    <property type="match status" value="1"/>
</dbReference>
<proteinExistence type="predicted"/>
<feature type="domain" description="Nephrocystin 3-like N-terminal" evidence="2">
    <location>
        <begin position="98"/>
        <end position="215"/>
    </location>
</feature>
<keyword evidence="1" id="KW-0677">Repeat</keyword>
<evidence type="ECO:0000259" key="2">
    <source>
        <dbReference type="Pfam" id="PF24883"/>
    </source>
</evidence>
<dbReference type="EMBL" id="ML210366">
    <property type="protein sequence ID" value="TFK18972.1"/>
    <property type="molecule type" value="Genomic_DNA"/>
</dbReference>
<dbReference type="OrthoDB" id="674604at2759"/>
<dbReference type="InterPro" id="IPR027417">
    <property type="entry name" value="P-loop_NTPase"/>
</dbReference>
<dbReference type="STRING" id="230819.A0A5C3KG43"/>
<evidence type="ECO:0000256" key="1">
    <source>
        <dbReference type="ARBA" id="ARBA00022737"/>
    </source>
</evidence>
<dbReference type="PANTHER" id="PTHR10039">
    <property type="entry name" value="AMELOGENIN"/>
    <property type="match status" value="1"/>
</dbReference>
<dbReference type="Pfam" id="PF24883">
    <property type="entry name" value="NPHP3_N"/>
    <property type="match status" value="2"/>
</dbReference>
<evidence type="ECO:0000313" key="4">
    <source>
        <dbReference type="Proteomes" id="UP000307440"/>
    </source>
</evidence>